<dbReference type="RefSeq" id="WP_173768443.1">
    <property type="nucleotide sequence ID" value="NZ_CP048836.1"/>
</dbReference>
<name>A0A6C1BAB5_9RHOO</name>
<sequence>MRSPDPQQIARFKIHLRRVTGINLNTQRFIDDAAYATAMLDRAESVDDETLVALAVAMRLAAGGGTAAPAEAAIEPRTKADGRKYLFGARGG</sequence>
<reference evidence="1 2" key="1">
    <citation type="submission" date="2020-02" db="EMBL/GenBank/DDBJ databases">
        <title>Nitrogenibacter mangrovi gen. nov., sp. nov. isolated from mangrove sediment, a denitrifying betaproteobacterium.</title>
        <authorList>
            <person name="Liao H."/>
            <person name="Tian Y."/>
        </authorList>
    </citation>
    <scope>NUCLEOTIDE SEQUENCE [LARGE SCALE GENOMIC DNA]</scope>
    <source>
        <strain evidence="1 2">M9-3-2</strain>
    </source>
</reference>
<accession>A0A6C1BAB5</accession>
<dbReference type="AlphaFoldDB" id="A0A6C1BAB5"/>
<organism evidence="1 2">
    <name type="scientific">Nitrogeniibacter mangrovi</name>
    <dbReference type="NCBI Taxonomy" id="2016596"/>
    <lineage>
        <taxon>Bacteria</taxon>
        <taxon>Pseudomonadati</taxon>
        <taxon>Pseudomonadota</taxon>
        <taxon>Betaproteobacteria</taxon>
        <taxon>Rhodocyclales</taxon>
        <taxon>Zoogloeaceae</taxon>
        <taxon>Nitrogeniibacter</taxon>
    </lineage>
</organism>
<evidence type="ECO:0000313" key="2">
    <source>
        <dbReference type="Proteomes" id="UP000501991"/>
    </source>
</evidence>
<dbReference type="KEGG" id="azq:G3580_19655"/>
<dbReference type="EMBL" id="CP048836">
    <property type="protein sequence ID" value="QID19638.1"/>
    <property type="molecule type" value="Genomic_DNA"/>
</dbReference>
<keyword evidence="2" id="KW-1185">Reference proteome</keyword>
<proteinExistence type="predicted"/>
<dbReference type="Proteomes" id="UP000501991">
    <property type="component" value="Chromosome"/>
</dbReference>
<evidence type="ECO:0000313" key="1">
    <source>
        <dbReference type="EMBL" id="QID19638.1"/>
    </source>
</evidence>
<gene>
    <name evidence="1" type="ORF">G3580_19655</name>
</gene>
<protein>
    <submittedName>
        <fullName evidence="1">Uncharacterized protein</fullName>
    </submittedName>
</protein>